<dbReference type="CDD" id="cd10794">
    <property type="entry name" value="GH57N_PfGalA_like"/>
    <property type="match status" value="1"/>
</dbReference>
<evidence type="ECO:0000256" key="2">
    <source>
        <dbReference type="ARBA" id="ARBA00023277"/>
    </source>
</evidence>
<evidence type="ECO:0000259" key="3">
    <source>
        <dbReference type="Pfam" id="PF03065"/>
    </source>
</evidence>
<sequence length="658" mass="73115">MVFHLNLAFSSIDEGEHPTVVDRCYRPLLDLAEAGIPIGLEATGYTLRAIKKVAPEWIDCARHLISEGKVELIGSGFCQIIAPLVPPELTRRNLEYGLRDYDALLGAKPEVALVNEQAYSKGILPLYQAAGYKAVMMDWAEPASHNPNWSRALADRPQMLEGAAGVRLPVLWSDAIAFQKFQRYIHGELSVEEYFEFLSDLIVKGAKAIPIYTSDAEIFDYRPGRFHSEASLGGAEFECISILLESIKANEDVELVLPSEALRHLEPETAPIRLETSQVPVPVKKQRKYNLTRWGVTGRDDTRLNTLCWRKFMDLNAGGSDADWEALLQLWASDFRTHITDKRWQSLLEGLPVESEQASYAEANMEAEVPEAISIRQSGRFTAIEAEGVHLVLNSYRGLAIQSFGFGPADLSLSGKLDKSSVLGTLEHGFFEDIAYGADFYSGHLVHEPRHAHKITDLGRVKHDVFWQEASNAVVIQGFLDTGAGKLTKEIIFCPSEQSLTIRYDLSDLTIERGVSRLGFVTLNPDYFSEPDLFYACHNGGEDLEYFPLSCSAGVQEINHGKAVSRLVSASTALGMSGGCLFLGDDRTYVRLDMDRADCAGLGMIESRTIRGRNFIRGCISIDELDETSRMVPSGLADRMSPLRHHIRITLGKTRNLL</sequence>
<evidence type="ECO:0000256" key="1">
    <source>
        <dbReference type="ARBA" id="ARBA00006821"/>
    </source>
</evidence>
<keyword evidence="2" id="KW-0119">Carbohydrate metabolism</keyword>
<dbReference type="EMBL" id="FNAK01000002">
    <property type="protein sequence ID" value="SDD58566.1"/>
    <property type="molecule type" value="Genomic_DNA"/>
</dbReference>
<dbReference type="GO" id="GO:0016787">
    <property type="term" value="F:hydrolase activity"/>
    <property type="evidence" value="ECO:0007669"/>
    <property type="project" value="UniProtKB-KW"/>
</dbReference>
<dbReference type="PANTHER" id="PTHR36306">
    <property type="entry name" value="ALPHA-AMYLASE-RELATED-RELATED"/>
    <property type="match status" value="1"/>
</dbReference>
<dbReference type="AlphaFoldDB" id="A0A1G6W0G9"/>
<evidence type="ECO:0000313" key="5">
    <source>
        <dbReference type="Proteomes" id="UP000183685"/>
    </source>
</evidence>
<organism evidence="4 5">
    <name type="scientific">Kordiimonas lacus</name>
    <dbReference type="NCBI Taxonomy" id="637679"/>
    <lineage>
        <taxon>Bacteria</taxon>
        <taxon>Pseudomonadati</taxon>
        <taxon>Pseudomonadota</taxon>
        <taxon>Alphaproteobacteria</taxon>
        <taxon>Kordiimonadales</taxon>
        <taxon>Kordiimonadaceae</taxon>
        <taxon>Kordiimonas</taxon>
    </lineage>
</organism>
<name>A0A1G6W0G9_9PROT</name>
<dbReference type="InterPro" id="IPR004300">
    <property type="entry name" value="Glyco_hydro_57_N"/>
</dbReference>
<keyword evidence="5" id="KW-1185">Reference proteome</keyword>
<evidence type="ECO:0000313" key="4">
    <source>
        <dbReference type="EMBL" id="SDD58566.1"/>
    </source>
</evidence>
<keyword evidence="4" id="KW-0378">Hydrolase</keyword>
<protein>
    <submittedName>
        <fullName evidence="4">Glycosyl hydrolase family 57</fullName>
    </submittedName>
</protein>
<proteinExistence type="inferred from homology"/>
<gene>
    <name evidence="4" type="ORF">SAMN04488071_0901</name>
</gene>
<dbReference type="Pfam" id="PF03065">
    <property type="entry name" value="Glyco_hydro_57"/>
    <property type="match status" value="1"/>
</dbReference>
<accession>A0A1G6W0G9</accession>
<dbReference type="InterPro" id="IPR011330">
    <property type="entry name" value="Glyco_hydro/deAcase_b/a-brl"/>
</dbReference>
<dbReference type="InterPro" id="IPR052046">
    <property type="entry name" value="GH57_Enzymes"/>
</dbReference>
<dbReference type="STRING" id="637679.GCA_001550055_02616"/>
<dbReference type="Gene3D" id="3.20.110.20">
    <property type="match status" value="1"/>
</dbReference>
<reference evidence="4 5" key="1">
    <citation type="submission" date="2016-10" db="EMBL/GenBank/DDBJ databases">
        <authorList>
            <person name="de Groot N.N."/>
        </authorList>
    </citation>
    <scope>NUCLEOTIDE SEQUENCE [LARGE SCALE GENOMIC DNA]</scope>
    <source>
        <strain evidence="4 5">CGMCC 1.9109</strain>
    </source>
</reference>
<comment type="similarity">
    <text evidence="1">Belongs to the glycosyl hydrolase 57 family.</text>
</comment>
<dbReference type="Proteomes" id="UP000183685">
    <property type="component" value="Unassembled WGS sequence"/>
</dbReference>
<dbReference type="GO" id="GO:0005975">
    <property type="term" value="P:carbohydrate metabolic process"/>
    <property type="evidence" value="ECO:0007669"/>
    <property type="project" value="InterPro"/>
</dbReference>
<dbReference type="PANTHER" id="PTHR36306:SF1">
    <property type="entry name" value="ALPHA-AMYLASE-RELATED"/>
    <property type="match status" value="1"/>
</dbReference>
<feature type="domain" description="Glycoside hydrolase family 57 N-terminal" evidence="3">
    <location>
        <begin position="22"/>
        <end position="269"/>
    </location>
</feature>
<dbReference type="SUPFAM" id="SSF88713">
    <property type="entry name" value="Glycoside hydrolase/deacetylase"/>
    <property type="match status" value="1"/>
</dbReference>